<comment type="caution">
    <text evidence="2">The sequence shown here is derived from an EMBL/GenBank/DDBJ whole genome shotgun (WGS) entry which is preliminary data.</text>
</comment>
<dbReference type="InterPro" id="IPR036514">
    <property type="entry name" value="SGNH_hydro_sf"/>
</dbReference>
<accession>A0A367LIA7</accession>
<dbReference type="Proteomes" id="UP000253664">
    <property type="component" value="Unassembled WGS sequence"/>
</dbReference>
<reference evidence="2 3" key="1">
    <citation type="journal article" date="2015" name="BMC Genomics">
        <title>Insights from the genome of Ophiocordyceps polyrhachis-furcata to pathogenicity and host specificity in insect fungi.</title>
        <authorList>
            <person name="Wichadakul D."/>
            <person name="Kobmoo N."/>
            <person name="Ingsriswang S."/>
            <person name="Tangphatsornruang S."/>
            <person name="Chantasingh D."/>
            <person name="Luangsa-ard J.J."/>
            <person name="Eurwilaichitr L."/>
        </authorList>
    </citation>
    <scope>NUCLEOTIDE SEQUENCE [LARGE SCALE GENOMIC DNA]</scope>
    <source>
        <strain evidence="2 3">BCC 54312</strain>
    </source>
</reference>
<protein>
    <submittedName>
        <fullName evidence="2">Uncharacterized protein</fullName>
    </submittedName>
</protein>
<dbReference type="STRING" id="1330021.A0A367LIA7"/>
<sequence length="440" mass="48439">MGSLRPSKSVDEPPDNPPRCPGIKALLAFATQRIMRGGARSLVLFAAMLLVVPALMRLSPTSWHPSWNRSQATGDSLRIVVFGSQDLLGSASGRPTWTKQLCIELGCSSYVSLVPPAGSSHGLTSNGIYADELGKLQKRMKETDVAKSPAWNYSFVSEQYPVPAQTPDLEAQVKRFLSRRPAAAATSAVVAPHRTLWVFTFGTWDVWNLAALPRELGERAVDALVLHLFSQIELLYGESLHGRSIAYSDFEARVAKPADPGAGPESFRVVIPDLLDVTLMPGWQRRPDPPAPHSKAEQMRNAAFLTRQWNSKVAQELERWVAKGKTKSAVGEEGKEGDLRKPIKGQLMNPPYPRRTGLRSTPAATILDTMTEQEVQRSREQATATVFLDVWKPCVEGDETCSTPDTHLFHDAFTVGQRMAEGAARMTAEKISRELMASVW</sequence>
<dbReference type="AlphaFoldDB" id="A0A367LIA7"/>
<evidence type="ECO:0000313" key="2">
    <source>
        <dbReference type="EMBL" id="RCI14173.1"/>
    </source>
</evidence>
<feature type="compositionally biased region" description="Basic and acidic residues" evidence="1">
    <location>
        <begin position="330"/>
        <end position="341"/>
    </location>
</feature>
<name>A0A367LIA7_9HYPO</name>
<keyword evidence="3" id="KW-1185">Reference proteome</keyword>
<dbReference type="EMBL" id="LKCN02000004">
    <property type="protein sequence ID" value="RCI14173.1"/>
    <property type="molecule type" value="Genomic_DNA"/>
</dbReference>
<dbReference type="Gene3D" id="3.40.50.1110">
    <property type="entry name" value="SGNH hydrolase"/>
    <property type="match status" value="1"/>
</dbReference>
<proteinExistence type="predicted"/>
<organism evidence="2 3">
    <name type="scientific">Ophiocordyceps polyrhachis-furcata BCC 54312</name>
    <dbReference type="NCBI Taxonomy" id="1330021"/>
    <lineage>
        <taxon>Eukaryota</taxon>
        <taxon>Fungi</taxon>
        <taxon>Dikarya</taxon>
        <taxon>Ascomycota</taxon>
        <taxon>Pezizomycotina</taxon>
        <taxon>Sordariomycetes</taxon>
        <taxon>Hypocreomycetidae</taxon>
        <taxon>Hypocreales</taxon>
        <taxon>Ophiocordycipitaceae</taxon>
        <taxon>Ophiocordyceps</taxon>
    </lineage>
</organism>
<gene>
    <name evidence="2" type="ORF">L249_6070</name>
</gene>
<evidence type="ECO:0000256" key="1">
    <source>
        <dbReference type="SAM" id="MobiDB-lite"/>
    </source>
</evidence>
<feature type="region of interest" description="Disordered" evidence="1">
    <location>
        <begin position="328"/>
        <end position="359"/>
    </location>
</feature>
<dbReference type="OrthoDB" id="5278722at2759"/>
<evidence type="ECO:0000313" key="3">
    <source>
        <dbReference type="Proteomes" id="UP000253664"/>
    </source>
</evidence>